<proteinExistence type="predicted"/>
<organism evidence="1">
    <name type="scientific">bioreactor metagenome</name>
    <dbReference type="NCBI Taxonomy" id="1076179"/>
    <lineage>
        <taxon>unclassified sequences</taxon>
        <taxon>metagenomes</taxon>
        <taxon>ecological metagenomes</taxon>
    </lineage>
</organism>
<reference evidence="1" key="1">
    <citation type="submission" date="2019-08" db="EMBL/GenBank/DDBJ databases">
        <authorList>
            <person name="Kucharzyk K."/>
            <person name="Murdoch R.W."/>
            <person name="Higgins S."/>
            <person name="Loffler F."/>
        </authorList>
    </citation>
    <scope>NUCLEOTIDE SEQUENCE</scope>
</reference>
<comment type="caution">
    <text evidence="1">The sequence shown here is derived from an EMBL/GenBank/DDBJ whole genome shotgun (WGS) entry which is preliminary data.</text>
</comment>
<dbReference type="EMBL" id="VSSQ01056329">
    <property type="protein sequence ID" value="MPN10176.1"/>
    <property type="molecule type" value="Genomic_DNA"/>
</dbReference>
<accession>A0A645F983</accession>
<dbReference type="AlphaFoldDB" id="A0A645F983"/>
<evidence type="ECO:0000313" key="1">
    <source>
        <dbReference type="EMBL" id="MPN10176.1"/>
    </source>
</evidence>
<protein>
    <submittedName>
        <fullName evidence="1">Uncharacterized protein</fullName>
    </submittedName>
</protein>
<sequence length="55" mass="6412">MFFYILHTVYFVGKYKAFAVNNYGLSLIKKLFFHSHLHLIVNNEIVIHKILTGGT</sequence>
<name>A0A645F983_9ZZZZ</name>
<gene>
    <name evidence="1" type="ORF">SDC9_157471</name>
</gene>